<dbReference type="Proteomes" id="UP000027154">
    <property type="component" value="Unassembled WGS sequence"/>
</dbReference>
<dbReference type="NCBIfam" id="NF041749">
    <property type="entry name" value="Drt4"/>
    <property type="match status" value="1"/>
</dbReference>
<dbReference type="InterPro" id="IPR000477">
    <property type="entry name" value="RT_dom"/>
</dbReference>
<dbReference type="AlphaFoldDB" id="A0ABD3Y4B2"/>
<name>A0ABD3Y4B2_9GAMM</name>
<comment type="caution">
    <text evidence="2">The sequence shown here is derived from an EMBL/GenBank/DDBJ whole genome shotgun (WGS) entry which is preliminary data.</text>
</comment>
<reference evidence="2 3" key="1">
    <citation type="submission" date="2014-04" db="EMBL/GenBank/DDBJ databases">
        <title>Pseudoalteromonas galatheae sp. nov., isolated from a deep-sea polychaete near Canal Concepcion, Chile.</title>
        <authorList>
            <person name="Machado H.R."/>
            <person name="Gram L."/>
            <person name="Vynne N.G."/>
        </authorList>
    </citation>
    <scope>NUCLEOTIDE SEQUENCE [LARGE SCALE GENOMIC DNA]</scope>
    <source>
        <strain evidence="2 3">KMM216</strain>
    </source>
</reference>
<gene>
    <name evidence="2" type="ORF">DC53_19545</name>
</gene>
<protein>
    <recommendedName>
        <fullName evidence="1">Reverse transcriptase domain-containing protein</fullName>
    </recommendedName>
</protein>
<dbReference type="CDD" id="cd01646">
    <property type="entry name" value="RT_Bac_retron_I"/>
    <property type="match status" value="1"/>
</dbReference>
<accession>A0ABD3Y4B2</accession>
<dbReference type="RefSeq" id="WP_007378821.1">
    <property type="nucleotide sequence ID" value="NZ_JBBMQV010000046.1"/>
</dbReference>
<sequence length="547" mass="61940">MSQIFGDTDDKRALYEALTRYNYFPNQRANIGELPPSLDTRQFTPEVAEAISKLEETKGRSGYDLVEYKATRYNNVPRVLGLVHPRAYSSLAKCIHENWGELKCVTENANSIIKPEFHHSEKRLVVMNYEAPFVKISRSHTSSFAKRFRVHTDIANCFNSIYSHAIAWAAVGVKEAKAQQKSKEWFNRLDTYQRKTKRNETQGIPIGSAASSIVSELILGKIDEALISKNYEFHRYIDDYTCYCLTSEDAQNFIQDLSNSLALYKLTLNLKKTSIIELPAAFEDEWVLDLRGALPSRLGNAGESEPQLSADEALTFLNKAIGINKSTPDGSVLKYAISLIINYLDEGANVSLLEALLNLSWHYPVLLPLFDKLLGKAEISAGVFEQQLNVIIRENADKFRSDGMSWPLHTMLINNVIPKTETAEKVIASGDCVAITLLLEMHDFNEMIVEFAQTIIDDGDNYEKDNYWLLLYQLYLKGLIDNPYDDKVFECLKKHKVNFIPKNTLTEAEKKCDEIHSEMGTNAFKKVFSEIKGIPVNEKPNGDSPAF</sequence>
<dbReference type="Pfam" id="PF00078">
    <property type="entry name" value="RVT_1"/>
    <property type="match status" value="1"/>
</dbReference>
<organism evidence="2 3">
    <name type="scientific">Pseudoalteromonas fuliginea</name>
    <dbReference type="NCBI Taxonomy" id="1872678"/>
    <lineage>
        <taxon>Bacteria</taxon>
        <taxon>Pseudomonadati</taxon>
        <taxon>Pseudomonadota</taxon>
        <taxon>Gammaproteobacteria</taxon>
        <taxon>Alteromonadales</taxon>
        <taxon>Pseudoalteromonadaceae</taxon>
        <taxon>Pseudoalteromonas</taxon>
    </lineage>
</organism>
<evidence type="ECO:0000313" key="3">
    <source>
        <dbReference type="Proteomes" id="UP000027154"/>
    </source>
</evidence>
<evidence type="ECO:0000313" key="2">
    <source>
        <dbReference type="EMBL" id="KDC48542.1"/>
    </source>
</evidence>
<evidence type="ECO:0000259" key="1">
    <source>
        <dbReference type="PROSITE" id="PS50878"/>
    </source>
</evidence>
<dbReference type="PROSITE" id="PS50878">
    <property type="entry name" value="RT_POL"/>
    <property type="match status" value="1"/>
</dbReference>
<feature type="domain" description="Reverse transcriptase" evidence="1">
    <location>
        <begin position="1"/>
        <end position="321"/>
    </location>
</feature>
<dbReference type="EMBL" id="JJNZ01000091">
    <property type="protein sequence ID" value="KDC48542.1"/>
    <property type="molecule type" value="Genomic_DNA"/>
</dbReference>
<proteinExistence type="predicted"/>